<proteinExistence type="predicted"/>
<accession>A0A382S475</accession>
<evidence type="ECO:0000313" key="1">
    <source>
        <dbReference type="EMBL" id="SVD03928.1"/>
    </source>
</evidence>
<reference evidence="1" key="1">
    <citation type="submission" date="2018-05" db="EMBL/GenBank/DDBJ databases">
        <authorList>
            <person name="Lanie J.A."/>
            <person name="Ng W.-L."/>
            <person name="Kazmierczak K.M."/>
            <person name="Andrzejewski T.M."/>
            <person name="Davidsen T.M."/>
            <person name="Wayne K.J."/>
            <person name="Tettelin H."/>
            <person name="Glass J.I."/>
            <person name="Rusch D."/>
            <person name="Podicherti R."/>
            <person name="Tsui H.-C.T."/>
            <person name="Winkler M.E."/>
        </authorList>
    </citation>
    <scope>NUCLEOTIDE SEQUENCE</scope>
</reference>
<dbReference type="AlphaFoldDB" id="A0A382S475"/>
<protein>
    <submittedName>
        <fullName evidence="1">Uncharacterized protein</fullName>
    </submittedName>
</protein>
<name>A0A382S475_9ZZZZ</name>
<sequence length="50" mass="6131">MRVKVYAEQGHAEEKDWLRHLIHPIRAWWGDGTAQWEQWAPGFEFYKDLF</sequence>
<organism evidence="1">
    <name type="scientific">marine metagenome</name>
    <dbReference type="NCBI Taxonomy" id="408172"/>
    <lineage>
        <taxon>unclassified sequences</taxon>
        <taxon>metagenomes</taxon>
        <taxon>ecological metagenomes</taxon>
    </lineage>
</organism>
<feature type="non-terminal residue" evidence="1">
    <location>
        <position position="50"/>
    </location>
</feature>
<gene>
    <name evidence="1" type="ORF">METZ01_LOCUS356782</name>
</gene>
<dbReference type="EMBL" id="UINC01125827">
    <property type="protein sequence ID" value="SVD03928.1"/>
    <property type="molecule type" value="Genomic_DNA"/>
</dbReference>